<feature type="region of interest" description="Disordered" evidence="1">
    <location>
        <begin position="1"/>
        <end position="95"/>
    </location>
</feature>
<evidence type="ECO:0000313" key="2">
    <source>
        <dbReference type="EMBL" id="KAF4097844.1"/>
    </source>
</evidence>
<accession>A0A7J6BSJ8</accession>
<dbReference type="AlphaFoldDB" id="A0A7J6BSJ8"/>
<keyword evidence="3" id="KW-1185">Reference proteome</keyword>
<organism evidence="2 3">
    <name type="scientific">Onychostoma macrolepis</name>
    <dbReference type="NCBI Taxonomy" id="369639"/>
    <lineage>
        <taxon>Eukaryota</taxon>
        <taxon>Metazoa</taxon>
        <taxon>Chordata</taxon>
        <taxon>Craniata</taxon>
        <taxon>Vertebrata</taxon>
        <taxon>Euteleostomi</taxon>
        <taxon>Actinopterygii</taxon>
        <taxon>Neopterygii</taxon>
        <taxon>Teleostei</taxon>
        <taxon>Ostariophysi</taxon>
        <taxon>Cypriniformes</taxon>
        <taxon>Cyprinidae</taxon>
        <taxon>Acrossocheilinae</taxon>
        <taxon>Onychostoma</taxon>
    </lineage>
</organism>
<comment type="caution">
    <text evidence="2">The sequence shown here is derived from an EMBL/GenBank/DDBJ whole genome shotgun (WGS) entry which is preliminary data.</text>
</comment>
<feature type="compositionally biased region" description="Basic and acidic residues" evidence="1">
    <location>
        <begin position="31"/>
        <end position="78"/>
    </location>
</feature>
<evidence type="ECO:0000313" key="3">
    <source>
        <dbReference type="Proteomes" id="UP000579812"/>
    </source>
</evidence>
<dbReference type="EMBL" id="JAAMOB010000022">
    <property type="protein sequence ID" value="KAF4097844.1"/>
    <property type="molecule type" value="Genomic_DNA"/>
</dbReference>
<evidence type="ECO:0000256" key="1">
    <source>
        <dbReference type="SAM" id="MobiDB-lite"/>
    </source>
</evidence>
<name>A0A7J6BSJ8_9TELE</name>
<feature type="compositionally biased region" description="Low complexity" evidence="1">
    <location>
        <begin position="159"/>
        <end position="171"/>
    </location>
</feature>
<gene>
    <name evidence="2" type="ORF">G5714_021852</name>
</gene>
<proteinExistence type="predicted"/>
<reference evidence="2 3" key="1">
    <citation type="submission" date="2020-04" db="EMBL/GenBank/DDBJ databases">
        <title>Chromosome-level genome assembly of a cyprinid fish Onychostoma macrolepis by integration of Nanopore Sequencing, Bionano and Hi-C technology.</title>
        <authorList>
            <person name="Wang D."/>
        </authorList>
    </citation>
    <scope>NUCLEOTIDE SEQUENCE [LARGE SCALE GENOMIC DNA]</scope>
    <source>
        <strain evidence="2">SWU-2019</strain>
        <tissue evidence="2">Muscle</tissue>
    </source>
</reference>
<dbReference type="Proteomes" id="UP000579812">
    <property type="component" value="Unassembled WGS sequence"/>
</dbReference>
<sequence>MKPPTRAQYSVVGRVGPIGLANKKSLGHPTGDQDSRHRMDEPDLRAAISKTEERRDEDTERRESDSEERENMASEERQAQGQLILPSQPAASQHTTLSEFKMEEFEKAIIFLQDIIHLFRRMKVGLKGATSPKLHLPSLSQTKLILHLPSLSQEHHSSSHQQQHCSSTYQQPANITGHHDS</sequence>
<feature type="region of interest" description="Disordered" evidence="1">
    <location>
        <begin position="151"/>
        <end position="181"/>
    </location>
</feature>
<protein>
    <submittedName>
        <fullName evidence="2">Uncharacterized protein</fullName>
    </submittedName>
</protein>